<dbReference type="EMBL" id="MU864967">
    <property type="protein sequence ID" value="KAK4462829.1"/>
    <property type="molecule type" value="Genomic_DNA"/>
</dbReference>
<evidence type="ECO:0000313" key="3">
    <source>
        <dbReference type="Proteomes" id="UP001321749"/>
    </source>
</evidence>
<feature type="region of interest" description="Disordered" evidence="1">
    <location>
        <begin position="175"/>
        <end position="256"/>
    </location>
</feature>
<feature type="compositionally biased region" description="Basic residues" evidence="1">
    <location>
        <begin position="596"/>
        <end position="608"/>
    </location>
</feature>
<protein>
    <submittedName>
        <fullName evidence="2">Uncharacterized protein</fullName>
    </submittedName>
</protein>
<evidence type="ECO:0000313" key="2">
    <source>
        <dbReference type="EMBL" id="KAK4462829.1"/>
    </source>
</evidence>
<feature type="region of interest" description="Disordered" evidence="1">
    <location>
        <begin position="464"/>
        <end position="550"/>
    </location>
</feature>
<feature type="compositionally biased region" description="Polar residues" evidence="1">
    <location>
        <begin position="579"/>
        <end position="589"/>
    </location>
</feature>
<dbReference type="Proteomes" id="UP001321749">
    <property type="component" value="Unassembled WGS sequence"/>
</dbReference>
<evidence type="ECO:0000256" key="1">
    <source>
        <dbReference type="SAM" id="MobiDB-lite"/>
    </source>
</evidence>
<name>A0AAV9HQ15_9PEZI</name>
<sequence>MNHLDRIRQDRELIGLENFKSLSLDQLLDAIDQNFPTGLGRKRMIQTFITWLHDCLVDSEISDGPALRSRVRDWVAFLRKCQNSDRTILDTFREYQNCELIRVEESKLKEKEAENPRTAKTHIGGAQAEAGILKEGKAVDSKNKKRAREEPVPAKAKLSIIAIELEKYLNSFPTQSSVSESTSAPAPGPPAPNSTATSPRPNSRYGYMHPDRMPTLSGSRYNSTLTDRMGTPPSPRSVRKQPEKVTPRPGATFGNMHLDKMPLLSKVRTVRAHPNDKAPPPEGQYGQMHPDRMKISQKLGSETEMNCAGDLQTAGFSSRNTSGRSDNFHNEHLGLKKNLSFLTGSNRMVLDDTMRVRDPTLRSKNKSTGDDSGHEAKRPRLEEKPRVGGRSSCGLCGGGKGRPSFLVQQITDYSTTQITWPPRIVLQSLLREKGGFLAKVTNVPGARDLERTIRQIREERRPSSWDGLYQEDPLQRLGRPKHLVSSSGQKLVDKDVKTGFQPSGHGYGSLGLKGLASTSDPPLSGGKHDQTHNKEHPHETIQEGSKSVRKKGALAGDLVVQHKAQTEGRLSYYDEKDGQQLSKSIQAGTPSVVHKPAQKKKKKKKQHARFVSPVPGSASVPKEIGRAQLDDLVMEMIKSETNRIKLPPAASSINPPITRLSLGQPRADIVEDQFSRLWVNTQDNLANAQQPRPAVKYEEAKIPVREQPGKLSVNNSLEETQPETTRDSFIHNLFKRRKISWTTKKRRPCATDFFGALPDTRTDEEKPVISDTAMEIEQSHTTVDRTADILATPSSAMEVDKPQRDPKPVIKSAIQSGDSVEIAQGFQKYAENAEIQFDNEAEHEQQTADCYQLHDAMAALDSAMDVDEGLQDHERMKSKSISEMSAHANEPFTQIKSEMFGSDAVAGIISDSAIENSDDQQPREIAVDQGLIKTAVVETVMETIRSSADHFRRAKEAVQEKQNDAVIDSTTKVTSGGSTENERDAVKASPDEQHRVVLTADNFTKAGIGSLVENSQTMKKAAMDEQATNAAGKTAMRFPCRSPQKQIRAGERDLNVTVTPEAVMRPIAASTVAITMDLEQVYSPLNVTTQDDGELESSQSVMDGLGSSNSDCDRGHSVSAHQEDSTAATMINRGGDSVMADDTTIEPNARVRDR</sequence>
<feature type="compositionally biased region" description="Basic and acidic residues" evidence="1">
    <location>
        <begin position="355"/>
        <end position="386"/>
    </location>
</feature>
<comment type="caution">
    <text evidence="2">The sequence shown here is derived from an EMBL/GenBank/DDBJ whole genome shotgun (WGS) entry which is preliminary data.</text>
</comment>
<organism evidence="2 3">
    <name type="scientific">Cladorrhinum samala</name>
    <dbReference type="NCBI Taxonomy" id="585594"/>
    <lineage>
        <taxon>Eukaryota</taxon>
        <taxon>Fungi</taxon>
        <taxon>Dikarya</taxon>
        <taxon>Ascomycota</taxon>
        <taxon>Pezizomycotina</taxon>
        <taxon>Sordariomycetes</taxon>
        <taxon>Sordariomycetidae</taxon>
        <taxon>Sordariales</taxon>
        <taxon>Podosporaceae</taxon>
        <taxon>Cladorrhinum</taxon>
    </lineage>
</organism>
<feature type="region of interest" description="Disordered" evidence="1">
    <location>
        <begin position="577"/>
        <end position="622"/>
    </location>
</feature>
<reference evidence="2" key="1">
    <citation type="journal article" date="2023" name="Mol. Phylogenet. Evol.">
        <title>Genome-scale phylogeny and comparative genomics of the fungal order Sordariales.</title>
        <authorList>
            <person name="Hensen N."/>
            <person name="Bonometti L."/>
            <person name="Westerberg I."/>
            <person name="Brannstrom I.O."/>
            <person name="Guillou S."/>
            <person name="Cros-Aarteil S."/>
            <person name="Calhoun S."/>
            <person name="Haridas S."/>
            <person name="Kuo A."/>
            <person name="Mondo S."/>
            <person name="Pangilinan J."/>
            <person name="Riley R."/>
            <person name="LaButti K."/>
            <person name="Andreopoulos B."/>
            <person name="Lipzen A."/>
            <person name="Chen C."/>
            <person name="Yan M."/>
            <person name="Daum C."/>
            <person name="Ng V."/>
            <person name="Clum A."/>
            <person name="Steindorff A."/>
            <person name="Ohm R.A."/>
            <person name="Martin F."/>
            <person name="Silar P."/>
            <person name="Natvig D.O."/>
            <person name="Lalanne C."/>
            <person name="Gautier V."/>
            <person name="Ament-Velasquez S.L."/>
            <person name="Kruys A."/>
            <person name="Hutchinson M.I."/>
            <person name="Powell A.J."/>
            <person name="Barry K."/>
            <person name="Miller A.N."/>
            <person name="Grigoriev I.V."/>
            <person name="Debuchy R."/>
            <person name="Gladieux P."/>
            <person name="Hiltunen Thoren M."/>
            <person name="Johannesson H."/>
        </authorList>
    </citation>
    <scope>NUCLEOTIDE SEQUENCE</scope>
    <source>
        <strain evidence="2">PSN324</strain>
    </source>
</reference>
<feature type="region of interest" description="Disordered" evidence="1">
    <location>
        <begin position="355"/>
        <end position="395"/>
    </location>
</feature>
<feature type="region of interest" description="Disordered" evidence="1">
    <location>
        <begin position="1090"/>
        <end position="1154"/>
    </location>
</feature>
<feature type="compositionally biased region" description="Polar residues" evidence="1">
    <location>
        <begin position="1090"/>
        <end position="1110"/>
    </location>
</feature>
<proteinExistence type="predicted"/>
<accession>A0AAV9HQ15</accession>
<feature type="compositionally biased region" description="Basic and acidic residues" evidence="1">
    <location>
        <begin position="1111"/>
        <end position="1124"/>
    </location>
</feature>
<dbReference type="AlphaFoldDB" id="A0AAV9HQ15"/>
<reference evidence="2" key="2">
    <citation type="submission" date="2023-06" db="EMBL/GenBank/DDBJ databases">
        <authorList>
            <consortium name="Lawrence Berkeley National Laboratory"/>
            <person name="Mondo S.J."/>
            <person name="Hensen N."/>
            <person name="Bonometti L."/>
            <person name="Westerberg I."/>
            <person name="Brannstrom I.O."/>
            <person name="Guillou S."/>
            <person name="Cros-Aarteil S."/>
            <person name="Calhoun S."/>
            <person name="Haridas S."/>
            <person name="Kuo A."/>
            <person name="Pangilinan J."/>
            <person name="Riley R."/>
            <person name="Labutti K."/>
            <person name="Andreopoulos B."/>
            <person name="Lipzen A."/>
            <person name="Chen C."/>
            <person name="Yanf M."/>
            <person name="Daum C."/>
            <person name="Ng V."/>
            <person name="Clum A."/>
            <person name="Steindorff A."/>
            <person name="Ohm R."/>
            <person name="Martin F."/>
            <person name="Silar P."/>
            <person name="Natvig D."/>
            <person name="Lalanne C."/>
            <person name="Gautier V."/>
            <person name="Ament-Velasquez S.L."/>
            <person name="Kruys A."/>
            <person name="Hutchinson M.I."/>
            <person name="Powell A.J."/>
            <person name="Barry K."/>
            <person name="Miller A.N."/>
            <person name="Grigoriev I.V."/>
            <person name="Debuchy R."/>
            <person name="Gladieux P."/>
            <person name="Thoren M.H."/>
            <person name="Johannesson H."/>
        </authorList>
    </citation>
    <scope>NUCLEOTIDE SEQUENCE</scope>
    <source>
        <strain evidence="2">PSN324</strain>
    </source>
</reference>
<feature type="compositionally biased region" description="Polar residues" evidence="1">
    <location>
        <begin position="216"/>
        <end position="226"/>
    </location>
</feature>
<feature type="compositionally biased region" description="Basic and acidic residues" evidence="1">
    <location>
        <begin position="526"/>
        <end position="541"/>
    </location>
</feature>
<gene>
    <name evidence="2" type="ORF">QBC42DRAFT_326374</name>
</gene>
<feature type="region of interest" description="Disordered" evidence="1">
    <location>
        <begin position="971"/>
        <end position="991"/>
    </location>
</feature>
<feature type="compositionally biased region" description="Basic and acidic residues" evidence="1">
    <location>
        <begin position="980"/>
        <end position="991"/>
    </location>
</feature>
<keyword evidence="3" id="KW-1185">Reference proteome</keyword>